<evidence type="ECO:0000259" key="1">
    <source>
        <dbReference type="Pfam" id="PF06114"/>
    </source>
</evidence>
<proteinExistence type="predicted"/>
<dbReference type="OrthoDB" id="9794834at2"/>
<accession>A0A1Y6IYM8</accession>
<dbReference type="AlphaFoldDB" id="A0A1Y6IYM8"/>
<evidence type="ECO:0000313" key="2">
    <source>
        <dbReference type="EMBL" id="MDW6002328.1"/>
    </source>
</evidence>
<keyword evidence="5" id="KW-1185">Reference proteome</keyword>
<dbReference type="Pfam" id="PF06114">
    <property type="entry name" value="Peptidase_M78"/>
    <property type="match status" value="1"/>
</dbReference>
<dbReference type="Proteomes" id="UP000196125">
    <property type="component" value="Unassembled WGS sequence"/>
</dbReference>
<dbReference type="Gene3D" id="1.10.10.2910">
    <property type="match status" value="1"/>
</dbReference>
<organism evidence="3 4">
    <name type="scientific">Vibrio mangrovi</name>
    <dbReference type="NCBI Taxonomy" id="474394"/>
    <lineage>
        <taxon>Bacteria</taxon>
        <taxon>Pseudomonadati</taxon>
        <taxon>Pseudomonadota</taxon>
        <taxon>Gammaproteobacteria</taxon>
        <taxon>Vibrionales</taxon>
        <taxon>Vibrionaceae</taxon>
        <taxon>Vibrio</taxon>
    </lineage>
</organism>
<dbReference type="EMBL" id="FXXI01000012">
    <property type="protein sequence ID" value="SMS02775.1"/>
    <property type="molecule type" value="Genomic_DNA"/>
</dbReference>
<name>A0A1Y6IYM8_9VIBR</name>
<sequence length="270" mass="30785">MINIDRLALADFFTPEELVNEIFRQCPDLRIPIPVKDIAKACGIIDIVELGLSENSRLEGMLVSDSVKEYGIIFHKKHTDISGRERFSIAHELGHHLLQHHSPNNYCIDNFTSYYQKEFEVEANAFSELLLMPESIVLPDLNSKDVSLNLFNEISSRLDVSFSAMANRCCKLLSLPMAIVHAKDNVCSYCWANWDALASWKLKYLKEQALPLESLIVNERALQNEITDKQVVSSNAWFEESEGYSLPERVLEQTYYQDNGYSVTLVLVCS</sequence>
<gene>
    <name evidence="2" type="ORF">SBX37_05545</name>
    <name evidence="3" type="ORF">VIM7927_04115</name>
</gene>
<dbReference type="RefSeq" id="WP_087482779.1">
    <property type="nucleotide sequence ID" value="NZ_AP024883.1"/>
</dbReference>
<dbReference type="PANTHER" id="PTHR43236:SF1">
    <property type="entry name" value="BLL7220 PROTEIN"/>
    <property type="match status" value="1"/>
</dbReference>
<dbReference type="Proteomes" id="UP001283366">
    <property type="component" value="Unassembled WGS sequence"/>
</dbReference>
<evidence type="ECO:0000313" key="3">
    <source>
        <dbReference type="EMBL" id="SMS02775.1"/>
    </source>
</evidence>
<dbReference type="EMBL" id="JAWRCO010000001">
    <property type="protein sequence ID" value="MDW6002328.1"/>
    <property type="molecule type" value="Genomic_DNA"/>
</dbReference>
<dbReference type="InterPro" id="IPR010359">
    <property type="entry name" value="IrrE_HExxH"/>
</dbReference>
<feature type="domain" description="IrrE N-terminal-like" evidence="1">
    <location>
        <begin position="71"/>
        <end position="169"/>
    </location>
</feature>
<evidence type="ECO:0000313" key="4">
    <source>
        <dbReference type="Proteomes" id="UP000196125"/>
    </source>
</evidence>
<reference evidence="2 5" key="2">
    <citation type="submission" date="2023-11" db="EMBL/GenBank/DDBJ databases">
        <title>Plant-associative lifestyle of Vibrio porteresiae and its evolutionary dynamics.</title>
        <authorList>
            <person name="Rameshkumar N."/>
            <person name="Kirti K."/>
        </authorList>
    </citation>
    <scope>NUCLEOTIDE SEQUENCE [LARGE SCALE GENOMIC DNA]</scope>
    <source>
        <strain evidence="2 5">MSSRF38</strain>
    </source>
</reference>
<reference evidence="3 4" key="1">
    <citation type="submission" date="2017-05" db="EMBL/GenBank/DDBJ databases">
        <authorList>
            <person name="Song R."/>
            <person name="Chenine A.L."/>
            <person name="Ruprecht R.M."/>
        </authorList>
    </citation>
    <scope>NUCLEOTIDE SEQUENCE [LARGE SCALE GENOMIC DNA]</scope>
    <source>
        <strain evidence="3 4">CECT 7927</strain>
    </source>
</reference>
<protein>
    <submittedName>
        <fullName evidence="2">ImmA/IrrE family metallo-endopeptidase</fullName>
    </submittedName>
</protein>
<dbReference type="InterPro" id="IPR052345">
    <property type="entry name" value="Rad_response_metalloprotease"/>
</dbReference>
<evidence type="ECO:0000313" key="5">
    <source>
        <dbReference type="Proteomes" id="UP001283366"/>
    </source>
</evidence>
<dbReference type="PANTHER" id="PTHR43236">
    <property type="entry name" value="ANTITOXIN HIGA1"/>
    <property type="match status" value="1"/>
</dbReference>